<comment type="similarity">
    <text evidence="1 5">Belongs to the universal ribosomal protein uL30 family.</text>
</comment>
<dbReference type="HAMAP" id="MF_01371_B">
    <property type="entry name" value="Ribosomal_uL30_B"/>
    <property type="match status" value="1"/>
</dbReference>
<evidence type="ECO:0000259" key="6">
    <source>
        <dbReference type="Pfam" id="PF00327"/>
    </source>
</evidence>
<comment type="subunit">
    <text evidence="2 5">Part of the 50S ribosomal subunit.</text>
</comment>
<dbReference type="GO" id="GO:0022625">
    <property type="term" value="C:cytosolic large ribosomal subunit"/>
    <property type="evidence" value="ECO:0007669"/>
    <property type="project" value="TreeGrafter"/>
</dbReference>
<evidence type="ECO:0000256" key="3">
    <source>
        <dbReference type="ARBA" id="ARBA00022980"/>
    </source>
</evidence>
<keyword evidence="3 5" id="KW-0689">Ribosomal protein</keyword>
<protein>
    <recommendedName>
        <fullName evidence="5">Large ribosomal subunit protein uL30</fullName>
    </recommendedName>
</protein>
<evidence type="ECO:0000256" key="5">
    <source>
        <dbReference type="HAMAP-Rule" id="MF_01371"/>
    </source>
</evidence>
<dbReference type="GO" id="GO:0006412">
    <property type="term" value="P:translation"/>
    <property type="evidence" value="ECO:0007669"/>
    <property type="project" value="UniProtKB-UniRule"/>
</dbReference>
<evidence type="ECO:0000256" key="1">
    <source>
        <dbReference type="ARBA" id="ARBA00007594"/>
    </source>
</evidence>
<sequence length="61" mass="6430">MAKKIKVTLVKSTIGQKPAKVATVRSLGLKKINSSNTLEATPAVLGMAEAVSHLITVEEVK</sequence>
<keyword evidence="4 5" id="KW-0687">Ribonucleoprotein</keyword>
<name>A0A1T4PIB6_9SPIR</name>
<dbReference type="PANTHER" id="PTHR15892">
    <property type="entry name" value="MITOCHONDRIAL RIBOSOMAL PROTEIN L30"/>
    <property type="match status" value="1"/>
</dbReference>
<dbReference type="InterPro" id="IPR005996">
    <property type="entry name" value="Ribosomal_uL30_bac-type"/>
</dbReference>
<dbReference type="EMBL" id="FUXC01000009">
    <property type="protein sequence ID" value="SJZ90946.1"/>
    <property type="molecule type" value="Genomic_DNA"/>
</dbReference>
<evidence type="ECO:0000256" key="2">
    <source>
        <dbReference type="ARBA" id="ARBA00011838"/>
    </source>
</evidence>
<dbReference type="STRING" id="225004.SAMN02745152_01587"/>
<organism evidence="7 8">
    <name type="scientific">Treponema berlinense</name>
    <dbReference type="NCBI Taxonomy" id="225004"/>
    <lineage>
        <taxon>Bacteria</taxon>
        <taxon>Pseudomonadati</taxon>
        <taxon>Spirochaetota</taxon>
        <taxon>Spirochaetia</taxon>
        <taxon>Spirochaetales</taxon>
        <taxon>Treponemataceae</taxon>
        <taxon>Treponema</taxon>
    </lineage>
</organism>
<dbReference type="CDD" id="cd01658">
    <property type="entry name" value="Ribosomal_L30"/>
    <property type="match status" value="1"/>
</dbReference>
<dbReference type="Gene3D" id="3.30.1390.20">
    <property type="entry name" value="Ribosomal protein L30, ferredoxin-like fold domain"/>
    <property type="match status" value="1"/>
</dbReference>
<evidence type="ECO:0000256" key="4">
    <source>
        <dbReference type="ARBA" id="ARBA00023274"/>
    </source>
</evidence>
<dbReference type="PANTHER" id="PTHR15892:SF2">
    <property type="entry name" value="LARGE RIBOSOMAL SUBUNIT PROTEIN UL30M"/>
    <property type="match status" value="1"/>
</dbReference>
<dbReference type="InterPro" id="IPR016082">
    <property type="entry name" value="Ribosomal_uL30_ferredoxin-like"/>
</dbReference>
<dbReference type="Proteomes" id="UP000190395">
    <property type="component" value="Unassembled WGS sequence"/>
</dbReference>
<reference evidence="7 8" key="1">
    <citation type="submission" date="2017-02" db="EMBL/GenBank/DDBJ databases">
        <authorList>
            <person name="Peterson S.W."/>
        </authorList>
    </citation>
    <scope>NUCLEOTIDE SEQUENCE [LARGE SCALE GENOMIC DNA]</scope>
    <source>
        <strain evidence="7 8">ATCC BAA-909</strain>
    </source>
</reference>
<dbReference type="InterPro" id="IPR036919">
    <property type="entry name" value="Ribo_uL30_ferredoxin-like_sf"/>
</dbReference>
<dbReference type="OrthoDB" id="9812790at2"/>
<accession>A0A1T4PIB6</accession>
<evidence type="ECO:0000313" key="7">
    <source>
        <dbReference type="EMBL" id="SJZ90946.1"/>
    </source>
</evidence>
<proteinExistence type="inferred from homology"/>
<dbReference type="AlphaFoldDB" id="A0A1T4PIB6"/>
<dbReference type="GO" id="GO:0003735">
    <property type="term" value="F:structural constituent of ribosome"/>
    <property type="evidence" value="ECO:0007669"/>
    <property type="project" value="InterPro"/>
</dbReference>
<feature type="domain" description="Large ribosomal subunit protein uL30-like ferredoxin-like fold" evidence="6">
    <location>
        <begin position="5"/>
        <end position="55"/>
    </location>
</feature>
<dbReference type="Pfam" id="PF00327">
    <property type="entry name" value="Ribosomal_L30"/>
    <property type="match status" value="1"/>
</dbReference>
<dbReference type="RefSeq" id="WP_078931322.1">
    <property type="nucleotide sequence ID" value="NZ_CAMEQG010000001.1"/>
</dbReference>
<evidence type="ECO:0000313" key="8">
    <source>
        <dbReference type="Proteomes" id="UP000190395"/>
    </source>
</evidence>
<dbReference type="GeneID" id="303367818"/>
<gene>
    <name evidence="5" type="primary">rpmD</name>
    <name evidence="7" type="ORF">SAMN02745152_01587</name>
</gene>
<dbReference type="PIRSF" id="PIRSF002211">
    <property type="entry name" value="Ribosomal_L30_bac-type"/>
    <property type="match status" value="1"/>
</dbReference>
<keyword evidence="8" id="KW-1185">Reference proteome</keyword>
<dbReference type="NCBIfam" id="TIGR01308">
    <property type="entry name" value="rpmD_bact"/>
    <property type="match status" value="1"/>
</dbReference>
<dbReference type="SUPFAM" id="SSF55129">
    <property type="entry name" value="Ribosomal protein L30p/L7e"/>
    <property type="match status" value="1"/>
</dbReference>